<proteinExistence type="predicted"/>
<dbReference type="Gene3D" id="3.30.559.10">
    <property type="entry name" value="Chloramphenicol acetyltransferase-like domain"/>
    <property type="match status" value="1"/>
</dbReference>
<dbReference type="EnsemblPlants" id="OGLUM02G24170.1">
    <property type="protein sequence ID" value="OGLUM02G24170.1"/>
    <property type="gene ID" value="OGLUM02G24170"/>
</dbReference>
<feature type="region of interest" description="Disordered" evidence="1">
    <location>
        <begin position="52"/>
        <end position="83"/>
    </location>
</feature>
<evidence type="ECO:0000313" key="3">
    <source>
        <dbReference type="Proteomes" id="UP000026961"/>
    </source>
</evidence>
<reference evidence="2" key="1">
    <citation type="submission" date="2015-04" db="UniProtKB">
        <authorList>
            <consortium name="EnsemblPlants"/>
        </authorList>
    </citation>
    <scope>IDENTIFICATION</scope>
</reference>
<feature type="compositionally biased region" description="Pro residues" evidence="1">
    <location>
        <begin position="71"/>
        <end position="81"/>
    </location>
</feature>
<evidence type="ECO:0000256" key="1">
    <source>
        <dbReference type="SAM" id="MobiDB-lite"/>
    </source>
</evidence>
<dbReference type="Proteomes" id="UP000026961">
    <property type="component" value="Chromosome 2"/>
</dbReference>
<reference evidence="2" key="2">
    <citation type="submission" date="2018-05" db="EMBL/GenBank/DDBJ databases">
        <title>OgluRS3 (Oryza glumaepatula Reference Sequence Version 3).</title>
        <authorList>
            <person name="Zhang J."/>
            <person name="Kudrna D."/>
            <person name="Lee S."/>
            <person name="Talag J."/>
            <person name="Welchert J."/>
            <person name="Wing R.A."/>
        </authorList>
    </citation>
    <scope>NUCLEOTIDE SEQUENCE [LARGE SCALE GENOMIC DNA]</scope>
</reference>
<feature type="compositionally biased region" description="Basic residues" evidence="1">
    <location>
        <begin position="237"/>
        <end position="247"/>
    </location>
</feature>
<feature type="compositionally biased region" description="Low complexity" evidence="1">
    <location>
        <begin position="172"/>
        <end position="192"/>
    </location>
</feature>
<accession>A0A0D9YUV0</accession>
<dbReference type="STRING" id="40148.A0A0D9YUV0"/>
<name>A0A0D9YUV0_9ORYZ</name>
<dbReference type="Pfam" id="PF02458">
    <property type="entry name" value="Transferase"/>
    <property type="match status" value="1"/>
</dbReference>
<protein>
    <submittedName>
        <fullName evidence="2">Uncharacterized protein</fullName>
    </submittedName>
</protein>
<dbReference type="GO" id="GO:0050734">
    <property type="term" value="F:hydroxycinnamoyltransferase activity"/>
    <property type="evidence" value="ECO:0007669"/>
    <property type="project" value="UniProtKB-ARBA"/>
</dbReference>
<feature type="region of interest" description="Disordered" evidence="1">
    <location>
        <begin position="140"/>
        <end position="214"/>
    </location>
</feature>
<feature type="compositionally biased region" description="Basic and acidic residues" evidence="1">
    <location>
        <begin position="140"/>
        <end position="162"/>
    </location>
</feature>
<keyword evidence="3" id="KW-1185">Reference proteome</keyword>
<feature type="region of interest" description="Disordered" evidence="1">
    <location>
        <begin position="237"/>
        <end position="260"/>
    </location>
</feature>
<organism evidence="2">
    <name type="scientific">Oryza glumipatula</name>
    <dbReference type="NCBI Taxonomy" id="40148"/>
    <lineage>
        <taxon>Eukaryota</taxon>
        <taxon>Viridiplantae</taxon>
        <taxon>Streptophyta</taxon>
        <taxon>Embryophyta</taxon>
        <taxon>Tracheophyta</taxon>
        <taxon>Spermatophyta</taxon>
        <taxon>Magnoliopsida</taxon>
        <taxon>Liliopsida</taxon>
        <taxon>Poales</taxon>
        <taxon>Poaceae</taxon>
        <taxon>BOP clade</taxon>
        <taxon>Oryzoideae</taxon>
        <taxon>Oryzeae</taxon>
        <taxon>Oryzinae</taxon>
        <taxon>Oryza</taxon>
    </lineage>
</organism>
<sequence length="272" mass="28701">MQHHVADGFSGLHFINSWADLCRGVPIAVMPFIDRTLVRARHAGPRAAAGADRQAGAAAHRRGHLQAVPLRPRPPPVPAPPRRGRAAVQHVRGARGARVAVRVAGPGPPRGAAHQAVLRHGRTPAAAAVAARRLLRQRDLHGDAARGGREGDRVAGGRRGDDPVGAGQDGQRLLPVGAGLPGAAARPVGAGPRRAHVPVPQPRPHQLGAAADPRRRLRLGAAGVHGPRRHRVRGARLRAPQRQRRRQPVGGHLAAGRAHGEVPQDDLRLLIL</sequence>
<dbReference type="AlphaFoldDB" id="A0A0D9YUV0"/>
<dbReference type="HOGENOM" id="CLU_1024425_0_0_1"/>
<dbReference type="InterPro" id="IPR023213">
    <property type="entry name" value="CAT-like_dom_sf"/>
</dbReference>
<dbReference type="Gramene" id="OGLUM02G24170.1">
    <property type="protein sequence ID" value="OGLUM02G24170.1"/>
    <property type="gene ID" value="OGLUM02G24170"/>
</dbReference>
<evidence type="ECO:0000313" key="2">
    <source>
        <dbReference type="EnsemblPlants" id="OGLUM02G24170.1"/>
    </source>
</evidence>